<dbReference type="EMBL" id="LR797339">
    <property type="protein sequence ID" value="CAB4204307.1"/>
    <property type="molecule type" value="Genomic_DNA"/>
</dbReference>
<dbReference type="CDD" id="cd01189">
    <property type="entry name" value="INT_ICEBs1_C_like"/>
    <property type="match status" value="1"/>
</dbReference>
<dbReference type="EMBL" id="LR797436">
    <property type="protein sequence ID" value="CAB4216082.1"/>
    <property type="molecule type" value="Genomic_DNA"/>
</dbReference>
<keyword evidence="4" id="KW-0378">Hydrolase</keyword>
<dbReference type="GO" id="GO:0006310">
    <property type="term" value="P:DNA recombination"/>
    <property type="evidence" value="ECO:0007669"/>
    <property type="project" value="UniProtKB-KW"/>
</dbReference>
<dbReference type="InterPro" id="IPR013762">
    <property type="entry name" value="Integrase-like_cat_sf"/>
</dbReference>
<dbReference type="SUPFAM" id="SSF56349">
    <property type="entry name" value="DNA breaking-rejoining enzymes"/>
    <property type="match status" value="1"/>
</dbReference>
<keyword evidence="3" id="KW-0808">Transferase</keyword>
<organism evidence="12">
    <name type="scientific">uncultured Caudovirales phage</name>
    <dbReference type="NCBI Taxonomy" id="2100421"/>
    <lineage>
        <taxon>Viruses</taxon>
        <taxon>Duplodnaviria</taxon>
        <taxon>Heunggongvirae</taxon>
        <taxon>Uroviricota</taxon>
        <taxon>Caudoviricetes</taxon>
        <taxon>Peduoviridae</taxon>
        <taxon>Maltschvirus</taxon>
        <taxon>Maltschvirus maltsch</taxon>
    </lineage>
</organism>
<reference evidence="12" key="1">
    <citation type="submission" date="2020-05" db="EMBL/GenBank/DDBJ databases">
        <authorList>
            <person name="Chiriac C."/>
            <person name="Salcher M."/>
            <person name="Ghai R."/>
            <person name="Kavagutti S V."/>
        </authorList>
    </citation>
    <scope>NUCLEOTIDE SEQUENCE</scope>
</reference>
<sequence length="394" mass="44334">MPRFRKRRRVYKGAGKPRVVYVGIIDDGVDDYGKRQRREKEFPTTAERDAWISSELSGERVERRSKRRAEGATFGELVAAWYAEGETVRSWSPRHAAVTKRLVDSHLAELAPIALKKLRIDHVDKLIAGMVKRGISPHSIRRTRNAISASLNFAIRRRELPPGANFASLVRIPAIPKLEPTFLAPEHIARFFDAIRGQRLEAFFQVSVTLGLRPSEVIGLRWEDVDLESAVVTVRRSTHRVKGGTVDRGTKTGRERTIALPPEIARVLRVHRAAVIEEQLAAPTWKDERRVFTNEHGAAVYQPYVTRQLRAIIDRANATAERDGAPVLPRVTLYQLRHTAATLRLALGEPLEEVQDVLGHTSSDVTRRYARVVEARRKASAARVDDFLRGAGIG</sequence>
<keyword evidence="6" id="KW-0233">DNA recombination</keyword>
<dbReference type="Gene3D" id="1.10.443.10">
    <property type="entry name" value="Intergrase catalytic core"/>
    <property type="match status" value="1"/>
</dbReference>
<dbReference type="EMBL" id="LR796982">
    <property type="protein sequence ID" value="CAB4179635.1"/>
    <property type="molecule type" value="Genomic_DNA"/>
</dbReference>
<proteinExistence type="inferred from homology"/>
<keyword evidence="7" id="KW-0229">DNA integration</keyword>
<accession>A0A6J5PQ14</accession>
<dbReference type="PROSITE" id="PS51900">
    <property type="entry name" value="CB"/>
    <property type="match status" value="1"/>
</dbReference>
<feature type="domain" description="Core-binding (CB)" evidence="10">
    <location>
        <begin position="72"/>
        <end position="155"/>
    </location>
</feature>
<dbReference type="EMBL" id="LR796797">
    <property type="protein sequence ID" value="CAB4166891.1"/>
    <property type="molecule type" value="Genomic_DNA"/>
</dbReference>
<evidence type="ECO:0000256" key="8">
    <source>
        <dbReference type="PROSITE-ProRule" id="PRU01248"/>
    </source>
</evidence>
<feature type="domain" description="Tyr recombinase" evidence="9">
    <location>
        <begin position="178"/>
        <end position="383"/>
    </location>
</feature>
<keyword evidence="5 8" id="KW-0238">DNA-binding</keyword>
<dbReference type="InterPro" id="IPR002104">
    <property type="entry name" value="Integrase_catalytic"/>
</dbReference>
<dbReference type="GO" id="GO:0016740">
    <property type="term" value="F:transferase activity"/>
    <property type="evidence" value="ECO:0007669"/>
    <property type="project" value="UniProtKB-KW"/>
</dbReference>
<dbReference type="InterPro" id="IPR044068">
    <property type="entry name" value="CB"/>
</dbReference>
<evidence type="ECO:0000256" key="5">
    <source>
        <dbReference type="ARBA" id="ARBA00023125"/>
    </source>
</evidence>
<name>A0A6J5PQ14_9CAUD</name>
<dbReference type="GO" id="GO:0016787">
    <property type="term" value="F:hydrolase activity"/>
    <property type="evidence" value="ECO:0007669"/>
    <property type="project" value="UniProtKB-KW"/>
</dbReference>
<dbReference type="PROSITE" id="PS51898">
    <property type="entry name" value="TYR_RECOMBINASE"/>
    <property type="match status" value="1"/>
</dbReference>
<dbReference type="GO" id="GO:0044826">
    <property type="term" value="P:viral genome integration into host DNA"/>
    <property type="evidence" value="ECO:0007669"/>
    <property type="project" value="UniProtKB-KW"/>
</dbReference>
<evidence type="ECO:0000256" key="7">
    <source>
        <dbReference type="ARBA" id="ARBA00023195"/>
    </source>
</evidence>
<evidence type="ECO:0000313" key="12">
    <source>
        <dbReference type="EMBL" id="CAB4173087.1"/>
    </source>
</evidence>
<keyword evidence="7" id="KW-1160">Virus entry into host cell</keyword>
<dbReference type="Gene3D" id="1.10.150.130">
    <property type="match status" value="1"/>
</dbReference>
<evidence type="ECO:0000256" key="6">
    <source>
        <dbReference type="ARBA" id="ARBA00023172"/>
    </source>
</evidence>
<dbReference type="Pfam" id="PF00589">
    <property type="entry name" value="Phage_integrase"/>
    <property type="match status" value="1"/>
</dbReference>
<dbReference type="InterPro" id="IPR050090">
    <property type="entry name" value="Tyrosine_recombinase_XerCD"/>
</dbReference>
<evidence type="ECO:0000256" key="1">
    <source>
        <dbReference type="ARBA" id="ARBA00008857"/>
    </source>
</evidence>
<evidence type="ECO:0000256" key="2">
    <source>
        <dbReference type="ARBA" id="ARBA00016082"/>
    </source>
</evidence>
<evidence type="ECO:0000313" key="14">
    <source>
        <dbReference type="EMBL" id="CAB4204307.1"/>
    </source>
</evidence>
<dbReference type="InterPro" id="IPR010998">
    <property type="entry name" value="Integrase_recombinase_N"/>
</dbReference>
<evidence type="ECO:0000313" key="13">
    <source>
        <dbReference type="EMBL" id="CAB4179635.1"/>
    </source>
</evidence>
<dbReference type="InterPro" id="IPR011010">
    <property type="entry name" value="DNA_brk_join_enz"/>
</dbReference>
<dbReference type="GO" id="GO:0075713">
    <property type="term" value="P:establishment of integrated proviral latency"/>
    <property type="evidence" value="ECO:0007669"/>
    <property type="project" value="UniProtKB-KW"/>
</dbReference>
<keyword evidence="7" id="KW-1179">Viral genome integration</keyword>
<dbReference type="PANTHER" id="PTHR30349">
    <property type="entry name" value="PHAGE INTEGRASE-RELATED"/>
    <property type="match status" value="1"/>
</dbReference>
<dbReference type="EMBL" id="LR796892">
    <property type="protein sequence ID" value="CAB4173087.1"/>
    <property type="molecule type" value="Genomic_DNA"/>
</dbReference>
<evidence type="ECO:0000259" key="10">
    <source>
        <dbReference type="PROSITE" id="PS51900"/>
    </source>
</evidence>
<gene>
    <name evidence="13" type="ORF">UFOVP1023_26</name>
    <name evidence="14" type="ORF">UFOVP1383_51</name>
    <name evidence="15" type="ORF">UFOVP1477_56</name>
    <name evidence="11" type="ORF">UFOVP848_49</name>
    <name evidence="12" type="ORF">UFOVP945_16</name>
</gene>
<evidence type="ECO:0000313" key="11">
    <source>
        <dbReference type="EMBL" id="CAB4166891.1"/>
    </source>
</evidence>
<evidence type="ECO:0000256" key="3">
    <source>
        <dbReference type="ARBA" id="ARBA00022679"/>
    </source>
</evidence>
<comment type="similarity">
    <text evidence="1">Belongs to the 'phage' integrase family.</text>
</comment>
<dbReference type="PANTHER" id="PTHR30349:SF91">
    <property type="entry name" value="INTA PROTEIN"/>
    <property type="match status" value="1"/>
</dbReference>
<protein>
    <recommendedName>
        <fullName evidence="2">Integrase</fullName>
    </recommendedName>
</protein>
<evidence type="ECO:0000256" key="4">
    <source>
        <dbReference type="ARBA" id="ARBA00022801"/>
    </source>
</evidence>
<evidence type="ECO:0000259" key="9">
    <source>
        <dbReference type="PROSITE" id="PS51898"/>
    </source>
</evidence>
<dbReference type="GO" id="GO:0015074">
    <property type="term" value="P:DNA integration"/>
    <property type="evidence" value="ECO:0007669"/>
    <property type="project" value="InterPro"/>
</dbReference>
<evidence type="ECO:0000313" key="15">
    <source>
        <dbReference type="EMBL" id="CAB4216082.1"/>
    </source>
</evidence>
<dbReference type="GO" id="GO:0003677">
    <property type="term" value="F:DNA binding"/>
    <property type="evidence" value="ECO:0007669"/>
    <property type="project" value="UniProtKB-UniRule"/>
</dbReference>